<evidence type="ECO:0000313" key="2">
    <source>
        <dbReference type="Proteomes" id="UP000001591"/>
    </source>
</evidence>
<accession>B6IXK9</accession>
<keyword evidence="2" id="KW-1185">Reference proteome</keyword>
<dbReference type="InterPro" id="IPR018912">
    <property type="entry name" value="DUF2478"/>
</dbReference>
<protein>
    <submittedName>
        <fullName evidence="1">Molybdenum transport component, ATP-binding protein ModC</fullName>
    </submittedName>
</protein>
<keyword evidence="1" id="KW-0067">ATP-binding</keyword>
<dbReference type="EMBL" id="CP000613">
    <property type="protein sequence ID" value="ACJ01033.1"/>
    <property type="molecule type" value="Genomic_DNA"/>
</dbReference>
<dbReference type="RefSeq" id="WP_012568806.1">
    <property type="nucleotide sequence ID" value="NC_011420.2"/>
</dbReference>
<reference evidence="1 2" key="1">
    <citation type="journal article" date="2010" name="BMC Genomics">
        <title>Metabolic flexibility revealed in the genome of the cyst-forming alpha-1 proteobacterium Rhodospirillum centenum.</title>
        <authorList>
            <person name="Lu Y.K."/>
            <person name="Marden J."/>
            <person name="Han M."/>
            <person name="Swingley W.D."/>
            <person name="Mastrian S.D."/>
            <person name="Chowdhury S.R."/>
            <person name="Hao J."/>
            <person name="Helmy T."/>
            <person name="Kim S."/>
            <person name="Kurdoglu A.A."/>
            <person name="Matthies H.J."/>
            <person name="Rollo D."/>
            <person name="Stothard P."/>
            <person name="Blankenship R.E."/>
            <person name="Bauer C.E."/>
            <person name="Touchman J.W."/>
        </authorList>
    </citation>
    <scope>NUCLEOTIDE SEQUENCE [LARGE SCALE GENOMIC DNA]</scope>
    <source>
        <strain evidence="2">ATCC 51521 / SW</strain>
    </source>
</reference>
<dbReference type="KEGG" id="rce:RC1_3684"/>
<gene>
    <name evidence="1" type="primary">modC</name>
    <name evidence="1" type="ordered locus">RC1_3684</name>
</gene>
<dbReference type="HOGENOM" id="CLU_106681_0_0_5"/>
<dbReference type="Pfam" id="PF10649">
    <property type="entry name" value="DUF2478"/>
    <property type="match status" value="1"/>
</dbReference>
<evidence type="ECO:0000313" key="1">
    <source>
        <dbReference type="EMBL" id="ACJ01033.1"/>
    </source>
</evidence>
<sequence>MAVTELDDTDFFNPWALAAIVYDSGVNVDLLMGQFAAELSAAGERIGGVVQLPPGPEGCGPRALMQVLDVGSNEVIRICQDLGPGASSCRLDPARLLAASLRVRMATLAAPDLVFVSRFGKQEASGGGLRDEIARAVMAGVPVLTAVKRSTVEAWMAFSGGRGTLLYPRLSVLHDWWQDGRRRRRLPPLAALAREPWQGLNA</sequence>
<dbReference type="Proteomes" id="UP000001591">
    <property type="component" value="Chromosome"/>
</dbReference>
<keyword evidence="1" id="KW-0547">Nucleotide-binding</keyword>
<organism evidence="1 2">
    <name type="scientific">Rhodospirillum centenum (strain ATCC 51521 / SW)</name>
    <dbReference type="NCBI Taxonomy" id="414684"/>
    <lineage>
        <taxon>Bacteria</taxon>
        <taxon>Pseudomonadati</taxon>
        <taxon>Pseudomonadota</taxon>
        <taxon>Alphaproteobacteria</taxon>
        <taxon>Rhodospirillales</taxon>
        <taxon>Rhodospirillaceae</taxon>
        <taxon>Rhodospirillum</taxon>
    </lineage>
</organism>
<dbReference type="STRING" id="414684.RC1_3684"/>
<proteinExistence type="predicted"/>
<name>B6IXK9_RHOCS</name>
<dbReference type="AlphaFoldDB" id="B6IXK9"/>
<dbReference type="eggNOG" id="COG1618">
    <property type="taxonomic scope" value="Bacteria"/>
</dbReference>
<dbReference type="GO" id="GO:0005524">
    <property type="term" value="F:ATP binding"/>
    <property type="evidence" value="ECO:0007669"/>
    <property type="project" value="UniProtKB-KW"/>
</dbReference>